<dbReference type="OrthoDB" id="5325862at2759"/>
<dbReference type="Proteomes" id="UP000799750">
    <property type="component" value="Unassembled WGS sequence"/>
</dbReference>
<sequence>MPTTLNNKSRSPPPINLALISSTEKAELHSSALSITSSSTAFTTSTSTTLSPSPFVPASTLHITTRGIPLLRPPLAPSALTTQIQRVGRDGALAYTSTRPSRCSGSCVLANAAATPLISTTYFWGPGRDPVLTYLHQDTDTDADVVKPSTDTIKTTSKWTSRAQTFVLADGRAFEWAYVRERAAVPGDTGDGGKREGAKVVNLVLWRTDPSTNPPTSHPPTSRRRVAQLVRNDKTRAAGSSRSSAGNGGELQLAAPQAGDLDEAGVVASCLVMLKKEVDRRRTVQMMAMGGGAGS</sequence>
<organism evidence="2 3">
    <name type="scientific">Lophium mytilinum</name>
    <dbReference type="NCBI Taxonomy" id="390894"/>
    <lineage>
        <taxon>Eukaryota</taxon>
        <taxon>Fungi</taxon>
        <taxon>Dikarya</taxon>
        <taxon>Ascomycota</taxon>
        <taxon>Pezizomycotina</taxon>
        <taxon>Dothideomycetes</taxon>
        <taxon>Pleosporomycetidae</taxon>
        <taxon>Mytilinidiales</taxon>
        <taxon>Mytilinidiaceae</taxon>
        <taxon>Lophium</taxon>
    </lineage>
</organism>
<dbReference type="AlphaFoldDB" id="A0A6A6QP67"/>
<evidence type="ECO:0000313" key="3">
    <source>
        <dbReference type="Proteomes" id="UP000799750"/>
    </source>
</evidence>
<name>A0A6A6QP67_9PEZI</name>
<evidence type="ECO:0000313" key="2">
    <source>
        <dbReference type="EMBL" id="KAF2492707.1"/>
    </source>
</evidence>
<keyword evidence="3" id="KW-1185">Reference proteome</keyword>
<proteinExistence type="predicted"/>
<feature type="region of interest" description="Disordered" evidence="1">
    <location>
        <begin position="206"/>
        <end position="225"/>
    </location>
</feature>
<evidence type="ECO:0000256" key="1">
    <source>
        <dbReference type="SAM" id="MobiDB-lite"/>
    </source>
</evidence>
<protein>
    <submittedName>
        <fullName evidence="2">Uncharacterized protein</fullName>
    </submittedName>
</protein>
<reference evidence="2" key="1">
    <citation type="journal article" date="2020" name="Stud. Mycol.">
        <title>101 Dothideomycetes genomes: a test case for predicting lifestyles and emergence of pathogens.</title>
        <authorList>
            <person name="Haridas S."/>
            <person name="Albert R."/>
            <person name="Binder M."/>
            <person name="Bloem J."/>
            <person name="Labutti K."/>
            <person name="Salamov A."/>
            <person name="Andreopoulos B."/>
            <person name="Baker S."/>
            <person name="Barry K."/>
            <person name="Bills G."/>
            <person name="Bluhm B."/>
            <person name="Cannon C."/>
            <person name="Castanera R."/>
            <person name="Culley D."/>
            <person name="Daum C."/>
            <person name="Ezra D."/>
            <person name="Gonzalez J."/>
            <person name="Henrissat B."/>
            <person name="Kuo A."/>
            <person name="Liang C."/>
            <person name="Lipzen A."/>
            <person name="Lutzoni F."/>
            <person name="Magnuson J."/>
            <person name="Mondo S."/>
            <person name="Nolan M."/>
            <person name="Ohm R."/>
            <person name="Pangilinan J."/>
            <person name="Park H.-J."/>
            <person name="Ramirez L."/>
            <person name="Alfaro M."/>
            <person name="Sun H."/>
            <person name="Tritt A."/>
            <person name="Yoshinaga Y."/>
            <person name="Zwiers L.-H."/>
            <person name="Turgeon B."/>
            <person name="Goodwin S."/>
            <person name="Spatafora J."/>
            <person name="Crous P."/>
            <person name="Grigoriev I."/>
        </authorList>
    </citation>
    <scope>NUCLEOTIDE SEQUENCE</scope>
    <source>
        <strain evidence="2">CBS 269.34</strain>
    </source>
</reference>
<accession>A0A6A6QP67</accession>
<gene>
    <name evidence="2" type="ORF">BU16DRAFT_88597</name>
</gene>
<dbReference type="EMBL" id="MU004193">
    <property type="protein sequence ID" value="KAF2492707.1"/>
    <property type="molecule type" value="Genomic_DNA"/>
</dbReference>